<evidence type="ECO:0000256" key="4">
    <source>
        <dbReference type="ARBA" id="ARBA00022630"/>
    </source>
</evidence>
<dbReference type="SUPFAM" id="SSF51395">
    <property type="entry name" value="FMN-linked oxidoreductases"/>
    <property type="match status" value="1"/>
</dbReference>
<evidence type="ECO:0000256" key="5">
    <source>
        <dbReference type="ARBA" id="ARBA00022643"/>
    </source>
</evidence>
<evidence type="ECO:0000256" key="6">
    <source>
        <dbReference type="ARBA" id="ARBA00022694"/>
    </source>
</evidence>
<sequence>MKRHSPNHVMSWSEVKRPIVCLAPMDGVTNSAYRQIIRSLSKDVILFSEFTSVDGLLRSEHVRLRLDFEPCEQPFFMQLFGNSPDIFAEASRMVEDRGILGVDINMGCPAKKIVHSQHGSALMQDPDKACRIVEAIRKACSLEVSVKTRLGWKDDKNLINFAKALESAGASMLTIHGRTYNQAFKGESNWEPIYELKRNLKIPVIGNGDIRDFNHGLDKMANLDGFMIGRAAIGNPWCFQDRRKYPEPTLDERIELALKHFHLYRRFKRELVAVREFRKYIGNYVSGFRNAKEWRNNLMQCQNEKSFVECMREIQQLEPPLALTG</sequence>
<keyword evidence="9" id="KW-0560">Oxidoreductase</keyword>
<accession>A0A381NCL4</accession>
<dbReference type="InterPro" id="IPR013785">
    <property type="entry name" value="Aldolase_TIM"/>
</dbReference>
<comment type="function">
    <text evidence="2">Catalyzes the synthesis of 5,6-dihydrouridine (D), a modified base found in the D-loop of most tRNAs, via the reduction of the C5-C6 double bond in target uridines.</text>
</comment>
<evidence type="ECO:0000256" key="2">
    <source>
        <dbReference type="ARBA" id="ARBA00002790"/>
    </source>
</evidence>
<keyword evidence="5" id="KW-0288">FMN</keyword>
<evidence type="ECO:0000313" key="13">
    <source>
        <dbReference type="EMBL" id="SUZ52237.1"/>
    </source>
</evidence>
<keyword evidence="8" id="KW-0694">RNA-binding</keyword>
<dbReference type="Gene3D" id="3.20.20.70">
    <property type="entry name" value="Aldolase class I"/>
    <property type="match status" value="1"/>
</dbReference>
<dbReference type="PANTHER" id="PTHR45846:SF1">
    <property type="entry name" value="TRNA-DIHYDROURIDINE(47) SYNTHASE [NAD(P)(+)]-LIKE"/>
    <property type="match status" value="1"/>
</dbReference>
<dbReference type="GO" id="GO:0017150">
    <property type="term" value="F:tRNA dihydrouridine synthase activity"/>
    <property type="evidence" value="ECO:0007669"/>
    <property type="project" value="InterPro"/>
</dbReference>
<evidence type="ECO:0000256" key="3">
    <source>
        <dbReference type="ARBA" id="ARBA00022555"/>
    </source>
</evidence>
<dbReference type="EMBL" id="UINC01000263">
    <property type="protein sequence ID" value="SUZ52237.1"/>
    <property type="molecule type" value="Genomic_DNA"/>
</dbReference>
<organism evidence="13">
    <name type="scientific">marine metagenome</name>
    <dbReference type="NCBI Taxonomy" id="408172"/>
    <lineage>
        <taxon>unclassified sequences</taxon>
        <taxon>metagenomes</taxon>
        <taxon>ecological metagenomes</taxon>
    </lineage>
</organism>
<dbReference type="PROSITE" id="PS01136">
    <property type="entry name" value="UPF0034"/>
    <property type="match status" value="1"/>
</dbReference>
<evidence type="ECO:0000256" key="8">
    <source>
        <dbReference type="ARBA" id="ARBA00022884"/>
    </source>
</evidence>
<name>A0A381NCL4_9ZZZZ</name>
<dbReference type="CDD" id="cd02801">
    <property type="entry name" value="DUS_like_FMN"/>
    <property type="match status" value="1"/>
</dbReference>
<dbReference type="AlphaFoldDB" id="A0A381NCL4"/>
<reference evidence="13" key="1">
    <citation type="submission" date="2018-05" db="EMBL/GenBank/DDBJ databases">
        <authorList>
            <person name="Lanie J.A."/>
            <person name="Ng W.-L."/>
            <person name="Kazmierczak K.M."/>
            <person name="Andrzejewski T.M."/>
            <person name="Davidsen T.M."/>
            <person name="Wayne K.J."/>
            <person name="Tettelin H."/>
            <person name="Glass J.I."/>
            <person name="Rusch D."/>
            <person name="Podicherti R."/>
            <person name="Tsui H.-C.T."/>
            <person name="Winkler M.E."/>
        </authorList>
    </citation>
    <scope>NUCLEOTIDE SEQUENCE</scope>
</reference>
<dbReference type="GO" id="GO:0000049">
    <property type="term" value="F:tRNA binding"/>
    <property type="evidence" value="ECO:0007669"/>
    <property type="project" value="UniProtKB-KW"/>
</dbReference>
<proteinExistence type="predicted"/>
<evidence type="ECO:0000259" key="12">
    <source>
        <dbReference type="Pfam" id="PF01207"/>
    </source>
</evidence>
<comment type="cofactor">
    <cofactor evidence="1">
        <name>FMN</name>
        <dbReference type="ChEBI" id="CHEBI:58210"/>
    </cofactor>
</comment>
<dbReference type="PANTHER" id="PTHR45846">
    <property type="entry name" value="TRNA-DIHYDROURIDINE(47) SYNTHASE [NAD(P)(+)]-LIKE"/>
    <property type="match status" value="1"/>
</dbReference>
<keyword evidence="4" id="KW-0285">Flavoprotein</keyword>
<evidence type="ECO:0000256" key="7">
    <source>
        <dbReference type="ARBA" id="ARBA00022857"/>
    </source>
</evidence>
<protein>
    <recommendedName>
        <fullName evidence="12">DUS-like FMN-binding domain-containing protein</fullName>
    </recommendedName>
</protein>
<evidence type="ECO:0000256" key="11">
    <source>
        <dbReference type="ARBA" id="ARBA00048802"/>
    </source>
</evidence>
<dbReference type="Gene3D" id="1.10.1200.80">
    <property type="entry name" value="Putative flavin oxidoreducatase, domain 2"/>
    <property type="match status" value="1"/>
</dbReference>
<evidence type="ECO:0000256" key="1">
    <source>
        <dbReference type="ARBA" id="ARBA00001917"/>
    </source>
</evidence>
<comment type="catalytic activity">
    <reaction evidence="10">
        <text>a 5,6-dihydrouridine in tRNA + NADP(+) = a uridine in tRNA + NADPH + H(+)</text>
        <dbReference type="Rhea" id="RHEA:23624"/>
        <dbReference type="Rhea" id="RHEA-COMP:13339"/>
        <dbReference type="Rhea" id="RHEA-COMP:13887"/>
        <dbReference type="ChEBI" id="CHEBI:15378"/>
        <dbReference type="ChEBI" id="CHEBI:57783"/>
        <dbReference type="ChEBI" id="CHEBI:58349"/>
        <dbReference type="ChEBI" id="CHEBI:65315"/>
        <dbReference type="ChEBI" id="CHEBI:74443"/>
    </reaction>
</comment>
<dbReference type="GO" id="GO:0050660">
    <property type="term" value="F:flavin adenine dinucleotide binding"/>
    <property type="evidence" value="ECO:0007669"/>
    <property type="project" value="InterPro"/>
</dbReference>
<feature type="domain" description="DUS-like FMN-binding" evidence="12">
    <location>
        <begin position="22"/>
        <end position="312"/>
    </location>
</feature>
<dbReference type="PIRSF" id="PIRSF006621">
    <property type="entry name" value="Dus"/>
    <property type="match status" value="1"/>
</dbReference>
<keyword evidence="6" id="KW-0819">tRNA processing</keyword>
<dbReference type="InterPro" id="IPR024036">
    <property type="entry name" value="tRNA-dHydroUridine_Synthase_C"/>
</dbReference>
<gene>
    <name evidence="13" type="ORF">METZ01_LOCUS5091</name>
</gene>
<keyword evidence="3" id="KW-0820">tRNA-binding</keyword>
<dbReference type="InterPro" id="IPR001269">
    <property type="entry name" value="DUS_fam"/>
</dbReference>
<dbReference type="Pfam" id="PF01207">
    <property type="entry name" value="Dus"/>
    <property type="match status" value="1"/>
</dbReference>
<evidence type="ECO:0000256" key="9">
    <source>
        <dbReference type="ARBA" id="ARBA00023002"/>
    </source>
</evidence>
<dbReference type="InterPro" id="IPR035587">
    <property type="entry name" value="DUS-like_FMN-bd"/>
</dbReference>
<dbReference type="InterPro" id="IPR018517">
    <property type="entry name" value="tRNA_hU_synthase_CS"/>
</dbReference>
<comment type="catalytic activity">
    <reaction evidence="11">
        <text>a 5,6-dihydrouridine in tRNA + NAD(+) = a uridine in tRNA + NADH + H(+)</text>
        <dbReference type="Rhea" id="RHEA:54452"/>
        <dbReference type="Rhea" id="RHEA-COMP:13339"/>
        <dbReference type="Rhea" id="RHEA-COMP:13887"/>
        <dbReference type="ChEBI" id="CHEBI:15378"/>
        <dbReference type="ChEBI" id="CHEBI:57540"/>
        <dbReference type="ChEBI" id="CHEBI:57945"/>
        <dbReference type="ChEBI" id="CHEBI:65315"/>
        <dbReference type="ChEBI" id="CHEBI:74443"/>
    </reaction>
</comment>
<evidence type="ECO:0000256" key="10">
    <source>
        <dbReference type="ARBA" id="ARBA00048205"/>
    </source>
</evidence>
<keyword evidence="7" id="KW-0521">NADP</keyword>